<evidence type="ECO:0000256" key="1">
    <source>
        <dbReference type="SAM" id="Coils"/>
    </source>
</evidence>
<feature type="non-terminal residue" evidence="3">
    <location>
        <position position="142"/>
    </location>
</feature>
<name>A0A9W8XXM9_9PLEO</name>
<gene>
    <name evidence="3" type="ORF">N0V89_001645</name>
</gene>
<dbReference type="GeneID" id="80905175"/>
<accession>A0A9W8XXM9</accession>
<dbReference type="RefSeq" id="XP_056077278.1">
    <property type="nucleotide sequence ID" value="XM_056210456.1"/>
</dbReference>
<organism evidence="3 4">
    <name type="scientific">Didymosphaeria variabile</name>
    <dbReference type="NCBI Taxonomy" id="1932322"/>
    <lineage>
        <taxon>Eukaryota</taxon>
        <taxon>Fungi</taxon>
        <taxon>Dikarya</taxon>
        <taxon>Ascomycota</taxon>
        <taxon>Pezizomycotina</taxon>
        <taxon>Dothideomycetes</taxon>
        <taxon>Pleosporomycetidae</taxon>
        <taxon>Pleosporales</taxon>
        <taxon>Massarineae</taxon>
        <taxon>Didymosphaeriaceae</taxon>
        <taxon>Didymosphaeria</taxon>
    </lineage>
</organism>
<dbReference type="Proteomes" id="UP001140513">
    <property type="component" value="Unassembled WGS sequence"/>
</dbReference>
<feature type="domain" description="Azaphilone pigments biosynthesis cluster protein L N-terminal" evidence="2">
    <location>
        <begin position="2"/>
        <end position="138"/>
    </location>
</feature>
<evidence type="ECO:0000313" key="4">
    <source>
        <dbReference type="Proteomes" id="UP001140513"/>
    </source>
</evidence>
<dbReference type="EMBL" id="JAPEUX010000001">
    <property type="protein sequence ID" value="KAJ4361076.1"/>
    <property type="molecule type" value="Genomic_DNA"/>
</dbReference>
<comment type="caution">
    <text evidence="3">The sequence shown here is derived from an EMBL/GenBank/DDBJ whole genome shotgun (WGS) entry which is preliminary data.</text>
</comment>
<dbReference type="InterPro" id="IPR031348">
    <property type="entry name" value="PigL_N"/>
</dbReference>
<proteinExistence type="predicted"/>
<protein>
    <recommendedName>
        <fullName evidence="2">Azaphilone pigments biosynthesis cluster protein L N-terminal domain-containing protein</fullName>
    </recommendedName>
</protein>
<reference evidence="3" key="1">
    <citation type="submission" date="2022-10" db="EMBL/GenBank/DDBJ databases">
        <title>Tapping the CABI collections for fungal endophytes: first genome assemblies for Collariella, Neodidymelliopsis, Ascochyta clinopodiicola, Didymella pomorum, Didymosphaeria variabile, Neocosmospora piperis and Neocucurbitaria cava.</title>
        <authorList>
            <person name="Hill R."/>
        </authorList>
    </citation>
    <scope>NUCLEOTIDE SEQUENCE</scope>
    <source>
        <strain evidence="3">IMI 356815</strain>
    </source>
</reference>
<evidence type="ECO:0000259" key="2">
    <source>
        <dbReference type="Pfam" id="PF17111"/>
    </source>
</evidence>
<feature type="coiled-coil region" evidence="1">
    <location>
        <begin position="39"/>
        <end position="66"/>
    </location>
</feature>
<sequence length="142" mass="15957">MADPLSVVSAIIGIIAAAGKVAEILGPLVSSIKDGKNTAREIRDQVEESRAILQALQKLFDDLEQSPRRRRELIQIDQLRATLCDGTVIFSDLEPLVVQLSTSSESLRSRVQWVRKRDQLEAFSRRLERFKASVNTMLNILQ</sequence>
<dbReference type="OrthoDB" id="19923at2759"/>
<keyword evidence="1" id="KW-0175">Coiled coil</keyword>
<dbReference type="Pfam" id="PF17111">
    <property type="entry name" value="PigL_N"/>
    <property type="match status" value="1"/>
</dbReference>
<dbReference type="AlphaFoldDB" id="A0A9W8XXM9"/>
<keyword evidence="4" id="KW-1185">Reference proteome</keyword>
<evidence type="ECO:0000313" key="3">
    <source>
        <dbReference type="EMBL" id="KAJ4361076.1"/>
    </source>
</evidence>